<dbReference type="Gene3D" id="3.40.1800.30">
    <property type="match status" value="1"/>
</dbReference>
<feature type="compositionally biased region" description="Polar residues" evidence="1">
    <location>
        <begin position="182"/>
        <end position="193"/>
    </location>
</feature>
<sequence length="241" mass="28286">MSMEEFNEFRKQLAASVQRLKQDVRRYPLFNADFSRLKPPHQLEEQENIKAEQWLGKKCQNTELTSNERCCVAMKFPFVWLRCNRRRSRKVLNPELQRVALLKKLNIGIANEDPHMGICLFHWRMIKYRRPGVAVTIEQLKSWEAKESRTEADDSSEDTSDAILAESSTSSDHEDSEDDTTMENGRQNTQRSKLNWRDMDIKQKKTKPPSNQGDEGDEHRDSEEDERVMEWLMDTISCESS</sequence>
<dbReference type="OrthoDB" id="510958at2759"/>
<reference evidence="2 3" key="1">
    <citation type="submission" date="2018-11" db="EMBL/GenBank/DDBJ databases">
        <authorList>
            <consortium name="Pathogen Informatics"/>
        </authorList>
    </citation>
    <scope>NUCLEOTIDE SEQUENCE [LARGE SCALE GENOMIC DNA]</scope>
</reference>
<keyword evidence="3" id="KW-1185">Reference proteome</keyword>
<evidence type="ECO:0000313" key="2">
    <source>
        <dbReference type="EMBL" id="VDM65285.1"/>
    </source>
</evidence>
<dbReference type="AlphaFoldDB" id="A0A3P7K284"/>
<name>A0A3P7K284_STRVU</name>
<proteinExistence type="predicted"/>
<accession>A0A3P7K284</accession>
<evidence type="ECO:0000313" key="3">
    <source>
        <dbReference type="Proteomes" id="UP000270094"/>
    </source>
</evidence>
<protein>
    <submittedName>
        <fullName evidence="2">Uncharacterized protein</fullName>
    </submittedName>
</protein>
<dbReference type="EMBL" id="UYYB01000436">
    <property type="protein sequence ID" value="VDM65285.1"/>
    <property type="molecule type" value="Genomic_DNA"/>
</dbReference>
<evidence type="ECO:0000256" key="1">
    <source>
        <dbReference type="SAM" id="MobiDB-lite"/>
    </source>
</evidence>
<dbReference type="Proteomes" id="UP000270094">
    <property type="component" value="Unassembled WGS sequence"/>
</dbReference>
<feature type="region of interest" description="Disordered" evidence="1">
    <location>
        <begin position="144"/>
        <end position="227"/>
    </location>
</feature>
<gene>
    <name evidence="2" type="ORF">SVUK_LOCUS283</name>
</gene>
<organism evidence="2 3">
    <name type="scientific">Strongylus vulgaris</name>
    <name type="common">Blood worm</name>
    <dbReference type="NCBI Taxonomy" id="40348"/>
    <lineage>
        <taxon>Eukaryota</taxon>
        <taxon>Metazoa</taxon>
        <taxon>Ecdysozoa</taxon>
        <taxon>Nematoda</taxon>
        <taxon>Chromadorea</taxon>
        <taxon>Rhabditida</taxon>
        <taxon>Rhabditina</taxon>
        <taxon>Rhabditomorpha</taxon>
        <taxon>Strongyloidea</taxon>
        <taxon>Strongylidae</taxon>
        <taxon>Strongylus</taxon>
    </lineage>
</organism>